<reference evidence="2" key="2">
    <citation type="submission" date="2021-02" db="EMBL/GenBank/DDBJ databases">
        <authorList>
            <person name="Kimball J.A."/>
            <person name="Haas M.W."/>
            <person name="Macchietto M."/>
            <person name="Kono T."/>
            <person name="Duquette J."/>
            <person name="Shao M."/>
        </authorList>
    </citation>
    <scope>NUCLEOTIDE SEQUENCE</scope>
    <source>
        <tissue evidence="2">Fresh leaf tissue</tissue>
    </source>
</reference>
<feature type="compositionally biased region" description="Pro residues" evidence="1">
    <location>
        <begin position="1"/>
        <end position="10"/>
    </location>
</feature>
<accession>A0A8J5TMC4</accession>
<gene>
    <name evidence="2" type="ORF">GUJ93_ZPchr0010g9182</name>
</gene>
<proteinExistence type="predicted"/>
<keyword evidence="3" id="KW-1185">Reference proteome</keyword>
<evidence type="ECO:0000313" key="2">
    <source>
        <dbReference type="EMBL" id="KAG8084141.1"/>
    </source>
</evidence>
<dbReference type="Proteomes" id="UP000729402">
    <property type="component" value="Unassembled WGS sequence"/>
</dbReference>
<evidence type="ECO:0000313" key="3">
    <source>
        <dbReference type="Proteomes" id="UP000729402"/>
    </source>
</evidence>
<dbReference type="EMBL" id="JAAALK010000082">
    <property type="protein sequence ID" value="KAG8084141.1"/>
    <property type="molecule type" value="Genomic_DNA"/>
</dbReference>
<organism evidence="2 3">
    <name type="scientific">Zizania palustris</name>
    <name type="common">Northern wild rice</name>
    <dbReference type="NCBI Taxonomy" id="103762"/>
    <lineage>
        <taxon>Eukaryota</taxon>
        <taxon>Viridiplantae</taxon>
        <taxon>Streptophyta</taxon>
        <taxon>Embryophyta</taxon>
        <taxon>Tracheophyta</taxon>
        <taxon>Spermatophyta</taxon>
        <taxon>Magnoliopsida</taxon>
        <taxon>Liliopsida</taxon>
        <taxon>Poales</taxon>
        <taxon>Poaceae</taxon>
        <taxon>BOP clade</taxon>
        <taxon>Oryzoideae</taxon>
        <taxon>Oryzeae</taxon>
        <taxon>Zizaniinae</taxon>
        <taxon>Zizania</taxon>
    </lineage>
</organism>
<feature type="region of interest" description="Disordered" evidence="1">
    <location>
        <begin position="1"/>
        <end position="59"/>
    </location>
</feature>
<feature type="compositionally biased region" description="Basic residues" evidence="1">
    <location>
        <begin position="36"/>
        <end position="59"/>
    </location>
</feature>
<reference evidence="2" key="1">
    <citation type="journal article" date="2021" name="bioRxiv">
        <title>Whole Genome Assembly and Annotation of Northern Wild Rice, Zizania palustris L., Supports a Whole Genome Duplication in the Zizania Genus.</title>
        <authorList>
            <person name="Haas M."/>
            <person name="Kono T."/>
            <person name="Macchietto M."/>
            <person name="Millas R."/>
            <person name="McGilp L."/>
            <person name="Shao M."/>
            <person name="Duquette J."/>
            <person name="Hirsch C.N."/>
            <person name="Kimball J."/>
        </authorList>
    </citation>
    <scope>NUCLEOTIDE SEQUENCE</scope>
    <source>
        <tissue evidence="2">Fresh leaf tissue</tissue>
    </source>
</reference>
<sequence>MAGEPPPPAPASSFPLLPSPPSPRRPSGWKAAATARFRRPRCRRSGIRRPHHRQPPRHRAGLPYRVVGLLLGHGLAGPMRRCCASLPYHTADLLLGRGCGLAGPVCRHRTGLHLHVTGLLVLPHCRAAATSHRPRPHPRGRILARLGCCGLTGRCCWLSRHCATPAGRRSIGSQCREMAGRRHRKISNSSMQFCRIHHSAESVADNPICYMKR</sequence>
<dbReference type="AlphaFoldDB" id="A0A8J5TMC4"/>
<name>A0A8J5TMC4_ZIZPA</name>
<comment type="caution">
    <text evidence="2">The sequence shown here is derived from an EMBL/GenBank/DDBJ whole genome shotgun (WGS) entry which is preliminary data.</text>
</comment>
<evidence type="ECO:0000256" key="1">
    <source>
        <dbReference type="SAM" id="MobiDB-lite"/>
    </source>
</evidence>
<protein>
    <submittedName>
        <fullName evidence="2">Uncharacterized protein</fullName>
    </submittedName>
</protein>